<evidence type="ECO:0000259" key="4">
    <source>
        <dbReference type="Pfam" id="PF00266"/>
    </source>
</evidence>
<dbReference type="PANTHER" id="PTHR14084:SF0">
    <property type="entry name" value="KYNURENINASE"/>
    <property type="match status" value="1"/>
</dbReference>
<dbReference type="EMBL" id="JBGEHV010000107">
    <property type="protein sequence ID" value="MEY8043571.1"/>
    <property type="molecule type" value="Genomic_DNA"/>
</dbReference>
<comment type="caution">
    <text evidence="5">The sequence shown here is derived from an EMBL/GenBank/DDBJ whole genome shotgun (WGS) entry which is preliminary data.</text>
</comment>
<dbReference type="RefSeq" id="WP_345359322.1">
    <property type="nucleotide sequence ID" value="NZ_BAABII010000004.1"/>
</dbReference>
<name>A0ABV4CUV9_9PSEU</name>
<dbReference type="Pfam" id="PF00266">
    <property type="entry name" value="Aminotran_5"/>
    <property type="match status" value="1"/>
</dbReference>
<organism evidence="5 6">
    <name type="scientific">Saccharopolyspora cebuensis</name>
    <dbReference type="NCBI Taxonomy" id="418759"/>
    <lineage>
        <taxon>Bacteria</taxon>
        <taxon>Bacillati</taxon>
        <taxon>Actinomycetota</taxon>
        <taxon>Actinomycetes</taxon>
        <taxon>Pseudonocardiales</taxon>
        <taxon>Pseudonocardiaceae</taxon>
        <taxon>Saccharopolyspora</taxon>
    </lineage>
</organism>
<keyword evidence="2" id="KW-0378">Hydrolase</keyword>
<dbReference type="Proteomes" id="UP001564626">
    <property type="component" value="Unassembled WGS sequence"/>
</dbReference>
<dbReference type="InterPro" id="IPR000192">
    <property type="entry name" value="Aminotrans_V_dom"/>
</dbReference>
<dbReference type="InterPro" id="IPR015424">
    <property type="entry name" value="PyrdxlP-dep_Trfase"/>
</dbReference>
<evidence type="ECO:0000256" key="3">
    <source>
        <dbReference type="ARBA" id="ARBA00022898"/>
    </source>
</evidence>
<dbReference type="GO" id="GO:0008483">
    <property type="term" value="F:transaminase activity"/>
    <property type="evidence" value="ECO:0007669"/>
    <property type="project" value="UniProtKB-KW"/>
</dbReference>
<dbReference type="InterPro" id="IPR015422">
    <property type="entry name" value="PyrdxlP-dep_Trfase_small"/>
</dbReference>
<protein>
    <submittedName>
        <fullName evidence="5">Aminotransferase class V-fold PLP-dependent enzyme</fullName>
    </submittedName>
</protein>
<dbReference type="InterPro" id="IPR010111">
    <property type="entry name" value="Kynureninase"/>
</dbReference>
<keyword evidence="6" id="KW-1185">Reference proteome</keyword>
<dbReference type="InterPro" id="IPR015421">
    <property type="entry name" value="PyrdxlP-dep_Trfase_major"/>
</dbReference>
<dbReference type="Gene3D" id="3.40.640.10">
    <property type="entry name" value="Type I PLP-dependent aspartate aminotransferase-like (Major domain)"/>
    <property type="match status" value="1"/>
</dbReference>
<evidence type="ECO:0000256" key="2">
    <source>
        <dbReference type="ARBA" id="ARBA00022801"/>
    </source>
</evidence>
<evidence type="ECO:0000256" key="1">
    <source>
        <dbReference type="ARBA" id="ARBA00022642"/>
    </source>
</evidence>
<keyword evidence="5" id="KW-0032">Aminotransferase</keyword>
<gene>
    <name evidence="5" type="ORF">AB8O55_29545</name>
</gene>
<evidence type="ECO:0000313" key="5">
    <source>
        <dbReference type="EMBL" id="MEY8043571.1"/>
    </source>
</evidence>
<evidence type="ECO:0000313" key="6">
    <source>
        <dbReference type="Proteomes" id="UP001564626"/>
    </source>
</evidence>
<dbReference type="Gene3D" id="3.90.1150.10">
    <property type="entry name" value="Aspartate Aminotransferase, domain 1"/>
    <property type="match status" value="1"/>
</dbReference>
<dbReference type="Pfam" id="PF22580">
    <property type="entry name" value="KYNU_C"/>
    <property type="match status" value="1"/>
</dbReference>
<keyword evidence="3" id="KW-0663">Pyridoxal phosphate</keyword>
<feature type="domain" description="Aminotransferase class V" evidence="4">
    <location>
        <begin position="75"/>
        <end position="222"/>
    </location>
</feature>
<accession>A0ABV4CUV9</accession>
<proteinExistence type="predicted"/>
<keyword evidence="5" id="KW-0808">Transferase</keyword>
<dbReference type="SUPFAM" id="SSF53383">
    <property type="entry name" value="PLP-dependent transferases"/>
    <property type="match status" value="1"/>
</dbReference>
<reference evidence="5 6" key="1">
    <citation type="submission" date="2024-08" db="EMBL/GenBank/DDBJ databases">
        <title>Genome mining of Saccharopolyspora cebuensis PGLac3 from Nigerian medicinal plant.</title>
        <authorList>
            <person name="Ezeobiora C.E."/>
            <person name="Igbokwe N.H."/>
            <person name="Amin D.H."/>
            <person name="Mendie U.E."/>
        </authorList>
    </citation>
    <scope>NUCLEOTIDE SEQUENCE [LARGE SCALE GENOMIC DNA]</scope>
    <source>
        <strain evidence="5 6">PGLac3</strain>
    </source>
</reference>
<dbReference type="PANTHER" id="PTHR14084">
    <property type="entry name" value="KYNURENINASE"/>
    <property type="match status" value="1"/>
</dbReference>
<keyword evidence="1" id="KW-0662">Pyridine nucleotide biosynthesis</keyword>
<sequence length="388" mass="41385">MWTSTRPAAAALDDADDLASLRAHYRLPPGVIHLDGGAGGPQPRTTPARLRRFVDHRPEPRARRGDGECRREARGAATALAPLIGAAPEEITFGEPSITLFKALLAAARLRPHRRILALGRNCFAGDHYVAESAARFTGCTLHLLDHVDELADLPADQVVIVALAHTDPTGAVRDAAALTSAIRERDALALWDLSYSAGALDVDLDAWGVDFAIGAGHRFLGGGAGAPSYCFVADRHRARTRVCGGGVVLHPLSSGFGDPSSALPLAELHAGLSVLRDVPPAALAAKTRGLVSLFLRRLDEHCPDAGIDVVPTPPGMPRGAQVLLRHPHAQRLGDALYNRGVLVEGVEPDRLRFSFAPSWLRHVDVWEATDELHGALHDVAAVSPPRR</sequence>